<protein>
    <submittedName>
        <fullName evidence="1">ABC transporter permease</fullName>
    </submittedName>
</protein>
<dbReference type="EMBL" id="SPNC01000069">
    <property type="protein sequence ID" value="TFH95038.1"/>
    <property type="molecule type" value="Genomic_DNA"/>
</dbReference>
<dbReference type="InterPro" id="IPR030802">
    <property type="entry name" value="Permease_MalE"/>
</dbReference>
<dbReference type="PANTHER" id="PTHR30188">
    <property type="entry name" value="ABC TRANSPORTER PERMEASE PROTEIN-RELATED"/>
    <property type="match status" value="1"/>
</dbReference>
<dbReference type="GO" id="GO:0005548">
    <property type="term" value="F:phospholipid transporter activity"/>
    <property type="evidence" value="ECO:0007669"/>
    <property type="project" value="TreeGrafter"/>
</dbReference>
<keyword evidence="2" id="KW-1185">Reference proteome</keyword>
<dbReference type="RefSeq" id="WP_018358021.1">
    <property type="nucleotide sequence ID" value="NZ_CP197400.1"/>
</dbReference>
<gene>
    <name evidence="1" type="ORF">E4P47_05385</name>
</gene>
<dbReference type="GO" id="GO:0043190">
    <property type="term" value="C:ATP-binding cassette (ABC) transporter complex"/>
    <property type="evidence" value="ECO:0007669"/>
    <property type="project" value="InterPro"/>
</dbReference>
<dbReference type="PANTHER" id="PTHR30188:SF4">
    <property type="entry name" value="PROTEIN TRIGALACTOSYLDIACYLGLYCEROL 1, CHLOROPLASTIC"/>
    <property type="match status" value="1"/>
</dbReference>
<dbReference type="AlphaFoldDB" id="A0A4Y8WNX1"/>
<comment type="caution">
    <text evidence="1">The sequence shown here is derived from an EMBL/GenBank/DDBJ whole genome shotgun (WGS) entry which is preliminary data.</text>
</comment>
<evidence type="ECO:0000313" key="2">
    <source>
        <dbReference type="Proteomes" id="UP000297225"/>
    </source>
</evidence>
<dbReference type="OrthoDB" id="9810518at2"/>
<dbReference type="Pfam" id="PF02405">
    <property type="entry name" value="MlaE"/>
    <property type="match status" value="1"/>
</dbReference>
<dbReference type="STRING" id="1122973.GCA_000379925_00768"/>
<dbReference type="Proteomes" id="UP000297225">
    <property type="component" value="Unassembled WGS sequence"/>
</dbReference>
<accession>A0A4Y8WNX1</accession>
<reference evidence="1 2" key="1">
    <citation type="submission" date="2019-03" db="EMBL/GenBank/DDBJ databases">
        <title>Porphyromonas levii Isolated from the Uterus of Dairy Cows.</title>
        <authorList>
            <person name="Francis A.M."/>
        </authorList>
    </citation>
    <scope>NUCLEOTIDE SEQUENCE [LARGE SCALE GENOMIC DNA]</scope>
    <source>
        <strain evidence="1 2">AF5678</strain>
    </source>
</reference>
<organism evidence="1 2">
    <name type="scientific">Porphyromonas levii</name>
    <dbReference type="NCBI Taxonomy" id="28114"/>
    <lineage>
        <taxon>Bacteria</taxon>
        <taxon>Pseudomonadati</taxon>
        <taxon>Bacteroidota</taxon>
        <taxon>Bacteroidia</taxon>
        <taxon>Bacteroidales</taxon>
        <taxon>Porphyromonadaceae</taxon>
        <taxon>Porphyromonas</taxon>
    </lineage>
</organism>
<evidence type="ECO:0000313" key="1">
    <source>
        <dbReference type="EMBL" id="TFH95038.1"/>
    </source>
</evidence>
<proteinExistence type="predicted"/>
<dbReference type="GeneID" id="66797184"/>
<sequence length="247" mass="26912">MGAVLESIGKYVALLGEVFKRPQRMRMFSRELVREIYVQGVGSIWIVFLVSFFIGAVLTMQLGINMSHPLIPKFTIGYAAREIVILEFSSTIMCMILAGKCGSSIASQIGTMRITEQLDAMDIMGVNAANYVILPKIVGMMLFVPILVLISIMVGIGGGYLACLVSPNIPISEFEAGLQLTFKPYNVFYSIVKSVVYVFFISSLASYFGYFVKGGALEVGRASTQAVVMSNAAILVVDLVLTQLMLV</sequence>
<name>A0A4Y8WNX1_9PORP</name>